<dbReference type="RefSeq" id="XP_037218987.1">
    <property type="nucleotide sequence ID" value="XM_037363343.1"/>
</dbReference>
<feature type="coiled-coil region" evidence="1">
    <location>
        <begin position="171"/>
        <end position="233"/>
    </location>
</feature>
<dbReference type="EMBL" id="JACAZF010000006">
    <property type="protein sequence ID" value="KAF7300987.1"/>
    <property type="molecule type" value="Genomic_DNA"/>
</dbReference>
<protein>
    <submittedName>
        <fullName evidence="3">Uncharacterized protein</fullName>
    </submittedName>
</protein>
<evidence type="ECO:0000313" key="3">
    <source>
        <dbReference type="EMBL" id="KAF7300987.1"/>
    </source>
</evidence>
<reference evidence="3" key="1">
    <citation type="submission" date="2020-05" db="EMBL/GenBank/DDBJ databases">
        <title>Mycena genomes resolve the evolution of fungal bioluminescence.</title>
        <authorList>
            <person name="Tsai I.J."/>
        </authorList>
    </citation>
    <scope>NUCLEOTIDE SEQUENCE</scope>
    <source>
        <strain evidence="3">171206Taipei</strain>
    </source>
</reference>
<organism evidence="3 4">
    <name type="scientific">Mycena indigotica</name>
    <dbReference type="NCBI Taxonomy" id="2126181"/>
    <lineage>
        <taxon>Eukaryota</taxon>
        <taxon>Fungi</taxon>
        <taxon>Dikarya</taxon>
        <taxon>Basidiomycota</taxon>
        <taxon>Agaricomycotina</taxon>
        <taxon>Agaricomycetes</taxon>
        <taxon>Agaricomycetidae</taxon>
        <taxon>Agaricales</taxon>
        <taxon>Marasmiineae</taxon>
        <taxon>Mycenaceae</taxon>
        <taxon>Mycena</taxon>
    </lineage>
</organism>
<sequence>MSQLPPIPLSVREGWARSQPPTTHHNLDKRQHPHGHPTPPPHVHSAVFSPESSPKSRGLPTPPPPNLGPPLNGRNDGVLIRRPAPNTRNLPPAANAPQFFTMDGRAIPQTVTSPSQPPTRITASLPRTAQHSPPMFASPQTISSSPDLAITRVQPTPQPRPSAYDTLSTVVADFRAEREAMQQERKKLVAENASLKQTNFALMKSENEARARMHALEEQLERSRAEREQAHKAFVDASAGRHNDGIAFAKERQWLNQALLSEQQVRASAAQRAQLTLMENDHHARATIAELQQRNARLQSDLNAVGRDRESLMRERTELQDRLRLLELQISQQQTTVNPAHLQDGVKSEPVAPSIPLAGPSSDNWQSSSSFFSFEPSSPRKAKRSRAEYEDQNVEEFSLGPEFPRLVPISNVGVANSPSNWVMAIRKTQENKPAAGS</sequence>
<keyword evidence="1" id="KW-0175">Coiled coil</keyword>
<feature type="coiled-coil region" evidence="1">
    <location>
        <begin position="288"/>
        <end position="336"/>
    </location>
</feature>
<comment type="caution">
    <text evidence="3">The sequence shown here is derived from an EMBL/GenBank/DDBJ whole genome shotgun (WGS) entry which is preliminary data.</text>
</comment>
<evidence type="ECO:0000256" key="2">
    <source>
        <dbReference type="SAM" id="MobiDB-lite"/>
    </source>
</evidence>
<name>A0A8H6SMJ9_9AGAR</name>
<dbReference type="AlphaFoldDB" id="A0A8H6SMJ9"/>
<keyword evidence="4" id="KW-1185">Reference proteome</keyword>
<feature type="compositionally biased region" description="Polar residues" evidence="2">
    <location>
        <begin position="121"/>
        <end position="131"/>
    </location>
</feature>
<feature type="region of interest" description="Disordered" evidence="2">
    <location>
        <begin position="1"/>
        <end position="146"/>
    </location>
</feature>
<evidence type="ECO:0000313" key="4">
    <source>
        <dbReference type="Proteomes" id="UP000636479"/>
    </source>
</evidence>
<proteinExistence type="predicted"/>
<feature type="compositionally biased region" description="Low complexity" evidence="2">
    <location>
        <begin position="360"/>
        <end position="379"/>
    </location>
</feature>
<dbReference type="Proteomes" id="UP000636479">
    <property type="component" value="Unassembled WGS sequence"/>
</dbReference>
<dbReference type="GeneID" id="59345859"/>
<evidence type="ECO:0000256" key="1">
    <source>
        <dbReference type="SAM" id="Coils"/>
    </source>
</evidence>
<feature type="region of interest" description="Disordered" evidence="2">
    <location>
        <begin position="343"/>
        <end position="393"/>
    </location>
</feature>
<accession>A0A8H6SMJ9</accession>
<gene>
    <name evidence="3" type="ORF">MIND_00661800</name>
</gene>